<dbReference type="Proteomes" id="UP001597018">
    <property type="component" value="Unassembled WGS sequence"/>
</dbReference>
<keyword evidence="2" id="KW-1185">Reference proteome</keyword>
<comment type="caution">
    <text evidence="1">The sequence shown here is derived from an EMBL/GenBank/DDBJ whole genome shotgun (WGS) entry which is preliminary data.</text>
</comment>
<dbReference type="EMBL" id="JBHTIW010000004">
    <property type="protein sequence ID" value="MFD0919966.1"/>
    <property type="molecule type" value="Genomic_DNA"/>
</dbReference>
<evidence type="ECO:0000313" key="2">
    <source>
        <dbReference type="Proteomes" id="UP001597018"/>
    </source>
</evidence>
<protein>
    <submittedName>
        <fullName evidence="1">Uncharacterized protein</fullName>
    </submittedName>
</protein>
<gene>
    <name evidence="1" type="ORF">ACFQ16_09440</name>
</gene>
<organism evidence="1 2">
    <name type="scientific">Saccharopolyspora rosea</name>
    <dbReference type="NCBI Taxonomy" id="524884"/>
    <lineage>
        <taxon>Bacteria</taxon>
        <taxon>Bacillati</taxon>
        <taxon>Actinomycetota</taxon>
        <taxon>Actinomycetes</taxon>
        <taxon>Pseudonocardiales</taxon>
        <taxon>Pseudonocardiaceae</taxon>
        <taxon>Saccharopolyspora</taxon>
    </lineage>
</organism>
<evidence type="ECO:0000313" key="1">
    <source>
        <dbReference type="EMBL" id="MFD0919966.1"/>
    </source>
</evidence>
<proteinExistence type="predicted"/>
<name>A0ABW3FN65_9PSEU</name>
<sequence length="43" mass="4854">MIKEQGAPATEAVRTAAAELFERTFSEVEVSHRSFLHLAWLSH</sequence>
<accession>A0ABW3FN65</accession>
<dbReference type="RefSeq" id="WP_263251987.1">
    <property type="nucleotide sequence ID" value="NZ_BAABLT010000052.1"/>
</dbReference>
<reference evidence="2" key="1">
    <citation type="journal article" date="2019" name="Int. J. Syst. Evol. Microbiol.">
        <title>The Global Catalogue of Microorganisms (GCM) 10K type strain sequencing project: providing services to taxonomists for standard genome sequencing and annotation.</title>
        <authorList>
            <consortium name="The Broad Institute Genomics Platform"/>
            <consortium name="The Broad Institute Genome Sequencing Center for Infectious Disease"/>
            <person name="Wu L."/>
            <person name="Ma J."/>
        </authorList>
    </citation>
    <scope>NUCLEOTIDE SEQUENCE [LARGE SCALE GENOMIC DNA]</scope>
    <source>
        <strain evidence="2">CCUG 56401</strain>
    </source>
</reference>